<feature type="compositionally biased region" description="Basic and acidic residues" evidence="1">
    <location>
        <begin position="155"/>
        <end position="166"/>
    </location>
</feature>
<accession>A0AA87Z3G4</accession>
<name>A0AA87Z3G4_FICCA</name>
<dbReference type="PANTHER" id="PTHR31903">
    <property type="entry name" value="F12F1.11-RELATED"/>
    <property type="match status" value="1"/>
</dbReference>
<comment type="caution">
    <text evidence="2">The sequence shown here is derived from an EMBL/GenBank/DDBJ whole genome shotgun (WGS) entry which is preliminary data.</text>
</comment>
<feature type="region of interest" description="Disordered" evidence="1">
    <location>
        <begin position="116"/>
        <end position="138"/>
    </location>
</feature>
<gene>
    <name evidence="2" type="ORF">TIFTF001_001865</name>
</gene>
<feature type="compositionally biased region" description="Basic residues" evidence="1">
    <location>
        <begin position="116"/>
        <end position="132"/>
    </location>
</feature>
<dbReference type="PANTHER" id="PTHR31903:SF6">
    <property type="entry name" value="F12F1.11-RELATED"/>
    <property type="match status" value="1"/>
</dbReference>
<evidence type="ECO:0000313" key="2">
    <source>
        <dbReference type="EMBL" id="GMN27947.1"/>
    </source>
</evidence>
<dbReference type="AlphaFoldDB" id="A0AA87Z3G4"/>
<sequence length="200" mass="22970">MPMKKLYKRGKVHPSLTASIDDYLAFLPCAILSLTTPLSGEEKRVLAYLISWSNNKNTLKKDSYFSSKNGKDQPHAFNCDCFECYTNVWARWNSSPNRRLINDVIEAYEEELTKKNKAKSGKMKRNQRKKNNVSRVCDEPENEISDLGLVKEENKVEESADLRENNGGEEEDGEVEIEKGTCRRLFNFIGEKISGFWNMG</sequence>
<dbReference type="Proteomes" id="UP001187192">
    <property type="component" value="Unassembled WGS sequence"/>
</dbReference>
<protein>
    <submittedName>
        <fullName evidence="2">Uncharacterized protein</fullName>
    </submittedName>
</protein>
<dbReference type="EMBL" id="BTGU01000002">
    <property type="protein sequence ID" value="GMN27947.1"/>
    <property type="molecule type" value="Genomic_DNA"/>
</dbReference>
<keyword evidence="3" id="KW-1185">Reference proteome</keyword>
<reference evidence="2" key="1">
    <citation type="submission" date="2023-07" db="EMBL/GenBank/DDBJ databases">
        <title>draft genome sequence of fig (Ficus carica).</title>
        <authorList>
            <person name="Takahashi T."/>
            <person name="Nishimura K."/>
        </authorList>
    </citation>
    <scope>NUCLEOTIDE SEQUENCE</scope>
</reference>
<evidence type="ECO:0000313" key="3">
    <source>
        <dbReference type="Proteomes" id="UP001187192"/>
    </source>
</evidence>
<proteinExistence type="predicted"/>
<dbReference type="Gramene" id="FCD_00019604-RA">
    <property type="protein sequence ID" value="FCD_00019604-RA:cds"/>
    <property type="gene ID" value="FCD_00019604"/>
</dbReference>
<feature type="region of interest" description="Disordered" evidence="1">
    <location>
        <begin position="155"/>
        <end position="176"/>
    </location>
</feature>
<evidence type="ECO:0000256" key="1">
    <source>
        <dbReference type="SAM" id="MobiDB-lite"/>
    </source>
</evidence>
<organism evidence="2 3">
    <name type="scientific">Ficus carica</name>
    <name type="common">Common fig</name>
    <dbReference type="NCBI Taxonomy" id="3494"/>
    <lineage>
        <taxon>Eukaryota</taxon>
        <taxon>Viridiplantae</taxon>
        <taxon>Streptophyta</taxon>
        <taxon>Embryophyta</taxon>
        <taxon>Tracheophyta</taxon>
        <taxon>Spermatophyta</taxon>
        <taxon>Magnoliopsida</taxon>
        <taxon>eudicotyledons</taxon>
        <taxon>Gunneridae</taxon>
        <taxon>Pentapetalae</taxon>
        <taxon>rosids</taxon>
        <taxon>fabids</taxon>
        <taxon>Rosales</taxon>
        <taxon>Moraceae</taxon>
        <taxon>Ficeae</taxon>
        <taxon>Ficus</taxon>
    </lineage>
</organism>